<gene>
    <name evidence="4" type="primary">LOC103511218</name>
</gene>
<protein>
    <submittedName>
        <fullName evidence="4">Uncharacterized protein LOC103511218</fullName>
    </submittedName>
</protein>
<dbReference type="SUPFAM" id="SSF63748">
    <property type="entry name" value="Tudor/PWWP/MBT"/>
    <property type="match status" value="1"/>
</dbReference>
<dbReference type="Proteomes" id="UP000079169">
    <property type="component" value="Unplaced"/>
</dbReference>
<dbReference type="PANTHER" id="PTHR22948">
    <property type="entry name" value="TUDOR DOMAIN CONTAINING PROTEIN"/>
    <property type="match status" value="1"/>
</dbReference>
<dbReference type="PANTHER" id="PTHR22948:SF15">
    <property type="entry name" value="TUDOR DOMAIN-CONTAINING PROTEIN 6"/>
    <property type="match status" value="1"/>
</dbReference>
<dbReference type="GO" id="GO:0043186">
    <property type="term" value="C:P granule"/>
    <property type="evidence" value="ECO:0007669"/>
    <property type="project" value="TreeGrafter"/>
</dbReference>
<evidence type="ECO:0000259" key="2">
    <source>
        <dbReference type="PROSITE" id="PS50304"/>
    </source>
</evidence>
<accession>A0A1S3D4D1</accession>
<reference evidence="4" key="1">
    <citation type="submission" date="2025-08" db="UniProtKB">
        <authorList>
            <consortium name="RefSeq"/>
        </authorList>
    </citation>
    <scope>IDENTIFICATION</scope>
</reference>
<dbReference type="GeneID" id="103511218"/>
<keyword evidence="3" id="KW-1185">Reference proteome</keyword>
<feature type="compositionally biased region" description="Polar residues" evidence="1">
    <location>
        <begin position="306"/>
        <end position="346"/>
    </location>
</feature>
<name>A0A1S3D4D1_DIACI</name>
<dbReference type="InterPro" id="IPR035437">
    <property type="entry name" value="SNase_OB-fold_sf"/>
</dbReference>
<evidence type="ECO:0000256" key="1">
    <source>
        <dbReference type="SAM" id="MobiDB-lite"/>
    </source>
</evidence>
<dbReference type="GO" id="GO:0034587">
    <property type="term" value="P:piRNA processing"/>
    <property type="evidence" value="ECO:0007669"/>
    <property type="project" value="TreeGrafter"/>
</dbReference>
<dbReference type="Pfam" id="PF00567">
    <property type="entry name" value="TUDOR"/>
    <property type="match status" value="1"/>
</dbReference>
<proteinExistence type="predicted"/>
<dbReference type="PaxDb" id="121845-A0A1S3D4D1"/>
<dbReference type="KEGG" id="dci:103511218"/>
<feature type="region of interest" description="Disordered" evidence="1">
    <location>
        <begin position="222"/>
        <end position="290"/>
    </location>
</feature>
<feature type="compositionally biased region" description="Polar residues" evidence="1">
    <location>
        <begin position="232"/>
        <end position="252"/>
    </location>
</feature>
<dbReference type="Gene3D" id="2.30.30.140">
    <property type="match status" value="1"/>
</dbReference>
<dbReference type="CDD" id="cd20379">
    <property type="entry name" value="Tudor_dTUD-like"/>
    <property type="match status" value="1"/>
</dbReference>
<dbReference type="PROSITE" id="PS50304">
    <property type="entry name" value="TUDOR"/>
    <property type="match status" value="1"/>
</dbReference>
<dbReference type="GO" id="GO:0030719">
    <property type="term" value="P:P granule organization"/>
    <property type="evidence" value="ECO:0007669"/>
    <property type="project" value="TreeGrafter"/>
</dbReference>
<dbReference type="AlphaFoldDB" id="A0A1S3D4D1"/>
<feature type="domain" description="Tudor" evidence="2">
    <location>
        <begin position="458"/>
        <end position="518"/>
    </location>
</feature>
<feature type="region of interest" description="Disordered" evidence="1">
    <location>
        <begin position="306"/>
        <end position="385"/>
    </location>
</feature>
<dbReference type="InterPro" id="IPR050621">
    <property type="entry name" value="Tudor_domain_containing"/>
</dbReference>
<dbReference type="GO" id="GO:0007283">
    <property type="term" value="P:spermatogenesis"/>
    <property type="evidence" value="ECO:0007669"/>
    <property type="project" value="TreeGrafter"/>
</dbReference>
<dbReference type="InterPro" id="IPR002999">
    <property type="entry name" value="Tudor"/>
</dbReference>
<organism evidence="3 4">
    <name type="scientific">Diaphorina citri</name>
    <name type="common">Asian citrus psyllid</name>
    <dbReference type="NCBI Taxonomy" id="121845"/>
    <lineage>
        <taxon>Eukaryota</taxon>
        <taxon>Metazoa</taxon>
        <taxon>Ecdysozoa</taxon>
        <taxon>Arthropoda</taxon>
        <taxon>Hexapoda</taxon>
        <taxon>Insecta</taxon>
        <taxon>Pterygota</taxon>
        <taxon>Neoptera</taxon>
        <taxon>Paraneoptera</taxon>
        <taxon>Hemiptera</taxon>
        <taxon>Sternorrhyncha</taxon>
        <taxon>Psylloidea</taxon>
        <taxon>Psyllidae</taxon>
        <taxon>Diaphorininae</taxon>
        <taxon>Diaphorina</taxon>
    </lineage>
</organism>
<feature type="compositionally biased region" description="Basic residues" evidence="1">
    <location>
        <begin position="267"/>
        <end position="281"/>
    </location>
</feature>
<dbReference type="RefSeq" id="XP_008474159.2">
    <property type="nucleotide sequence ID" value="XM_008475937.3"/>
</dbReference>
<evidence type="ECO:0000313" key="4">
    <source>
        <dbReference type="RefSeq" id="XP_008474159.2"/>
    </source>
</evidence>
<dbReference type="SMART" id="SM00333">
    <property type="entry name" value="TUDOR"/>
    <property type="match status" value="1"/>
</dbReference>
<sequence length="615" mass="69118">MRNTDHKAYLEHGTGMDHKNVEYGTHIDYKVQSDYQRSTTNVLLGDRKTSSLDKSLNENLLVSSSDSSLMGSKVPPVSKKSKSRNVVKANFTTIISSLQTDEREKQKRIQEYVEATLQQAKENGSLDNTKHIDRSFETQDKVSTMEAKPSNLLNFEENERLAPEKLPHENEHHVPESKIITQDNKTNVPSDAIANKSPLDSKVNEEKLVDLIVNEEVSPDTKEICVPDMNDNDSNINTGNSRESKVTESTSLEAKPDKVRLQEVSVKKKKSSRGRPRKFHSNHPGPSLKTLAQNKNIFECLTNSADVSSEDTSTSAPKPRTRISTPNATLPETSNIPDTTSATNIVPNGPCETKYNTDSSGPRKKCRDSSPNRIKGPSASGESAEKTQKWFWRTLKQETLLQSKASKTIRIRVTHIPAIGEFYCQTLGVFPDYELGFKNLFFKCNSPQVFSEFQPVAFIRPGKLVMTCDPKSNKWYRSVVQAKVEGQDLFKVFFVDFGTENYVPSSAIREIQPDSISIPYQAIHCQLHNIAVCPNRDFIVSQDYVKYLRVWSSMLQIGQTYQAKIMSVKSLVEVSMEDSEGFDLGQLLALQCCTPYVELKSDNLPGAWSEFMTHP</sequence>
<evidence type="ECO:0000313" key="3">
    <source>
        <dbReference type="Proteomes" id="UP000079169"/>
    </source>
</evidence>
<dbReference type="STRING" id="121845.A0A1S3D4D1"/>
<dbReference type="Gene3D" id="2.40.50.90">
    <property type="match status" value="1"/>
</dbReference>